<name>A0A482VZ04_ASBVE</name>
<proteinExistence type="predicted"/>
<accession>A0A482VZ04</accession>
<dbReference type="EMBL" id="QDEB01046938">
    <property type="protein sequence ID" value="RZC38045.1"/>
    <property type="molecule type" value="Genomic_DNA"/>
</dbReference>
<organism evidence="2 3">
    <name type="scientific">Asbolus verrucosus</name>
    <name type="common">Desert ironclad beetle</name>
    <dbReference type="NCBI Taxonomy" id="1661398"/>
    <lineage>
        <taxon>Eukaryota</taxon>
        <taxon>Metazoa</taxon>
        <taxon>Ecdysozoa</taxon>
        <taxon>Arthropoda</taxon>
        <taxon>Hexapoda</taxon>
        <taxon>Insecta</taxon>
        <taxon>Pterygota</taxon>
        <taxon>Neoptera</taxon>
        <taxon>Endopterygota</taxon>
        <taxon>Coleoptera</taxon>
        <taxon>Polyphaga</taxon>
        <taxon>Cucujiformia</taxon>
        <taxon>Tenebrionidae</taxon>
        <taxon>Pimeliinae</taxon>
        <taxon>Asbolus</taxon>
    </lineage>
</organism>
<evidence type="ECO:0000313" key="2">
    <source>
        <dbReference type="EMBL" id="RZC38045.1"/>
    </source>
</evidence>
<comment type="caution">
    <text evidence="2">The sequence shown here is derived from an EMBL/GenBank/DDBJ whole genome shotgun (WGS) entry which is preliminary data.</text>
</comment>
<sequence>MSLVKVSVENADNNEKTLHEIDMNNFKTIKDGYFLQLVYSLTYYAKRIFDHIDDEYKVKSFEDLYDLSVDPEFIKEIVRTEKHLILIDHFTKKELAENEATACLIAIVHLFQKGYISEISPEFLEKIISICKNATHDELVKYALSVTHKTIKKVSITDLVPFIRKKTSQDLQYGALLVINAIVRCCKGEKRQQLIKEINLKQNRETISQYIIAANNVDKPMARELYIYQTFLLRHH</sequence>
<dbReference type="OrthoDB" id="28413at2759"/>
<protein>
    <recommendedName>
        <fullName evidence="1">ELMO armadillo-like helical domain-containing protein</fullName>
    </recommendedName>
</protein>
<gene>
    <name evidence="2" type="ORF">BDFB_012498</name>
</gene>
<dbReference type="AlphaFoldDB" id="A0A482VZ04"/>
<reference evidence="2 3" key="1">
    <citation type="submission" date="2017-03" db="EMBL/GenBank/DDBJ databases">
        <title>Genome of the blue death feigning beetle - Asbolus verrucosus.</title>
        <authorList>
            <person name="Rider S.D."/>
        </authorList>
    </citation>
    <scope>NUCLEOTIDE SEQUENCE [LARGE SCALE GENOMIC DNA]</scope>
    <source>
        <strain evidence="2">Butters</strain>
        <tissue evidence="2">Head and leg muscle</tissue>
    </source>
</reference>
<dbReference type="InterPro" id="IPR016024">
    <property type="entry name" value="ARM-type_fold"/>
</dbReference>
<dbReference type="Pfam" id="PF11841">
    <property type="entry name" value="ELMO_ARM"/>
    <property type="match status" value="1"/>
</dbReference>
<evidence type="ECO:0000313" key="3">
    <source>
        <dbReference type="Proteomes" id="UP000292052"/>
    </source>
</evidence>
<dbReference type="Proteomes" id="UP000292052">
    <property type="component" value="Unassembled WGS sequence"/>
</dbReference>
<keyword evidence="3" id="KW-1185">Reference proteome</keyword>
<dbReference type="InterPro" id="IPR024574">
    <property type="entry name" value="ELMO_ARM"/>
</dbReference>
<feature type="domain" description="ELMO armadillo-like helical" evidence="1">
    <location>
        <begin position="73"/>
        <end position="212"/>
    </location>
</feature>
<dbReference type="SUPFAM" id="SSF48371">
    <property type="entry name" value="ARM repeat"/>
    <property type="match status" value="1"/>
</dbReference>
<evidence type="ECO:0000259" key="1">
    <source>
        <dbReference type="Pfam" id="PF11841"/>
    </source>
</evidence>
<dbReference type="STRING" id="1661398.A0A482VZ04"/>